<reference evidence="2 4" key="1">
    <citation type="journal article" date="2012" name="Nature">
        <title>Algal genomes reveal evolutionary mosaicism and the fate of nucleomorphs.</title>
        <authorList>
            <consortium name="DOE Joint Genome Institute"/>
            <person name="Curtis B.A."/>
            <person name="Tanifuji G."/>
            <person name="Burki F."/>
            <person name="Gruber A."/>
            <person name="Irimia M."/>
            <person name="Maruyama S."/>
            <person name="Arias M.C."/>
            <person name="Ball S.G."/>
            <person name="Gile G.H."/>
            <person name="Hirakawa Y."/>
            <person name="Hopkins J.F."/>
            <person name="Kuo A."/>
            <person name="Rensing S.A."/>
            <person name="Schmutz J."/>
            <person name="Symeonidi A."/>
            <person name="Elias M."/>
            <person name="Eveleigh R.J."/>
            <person name="Herman E.K."/>
            <person name="Klute M.J."/>
            <person name="Nakayama T."/>
            <person name="Obornik M."/>
            <person name="Reyes-Prieto A."/>
            <person name="Armbrust E.V."/>
            <person name="Aves S.J."/>
            <person name="Beiko R.G."/>
            <person name="Coutinho P."/>
            <person name="Dacks J.B."/>
            <person name="Durnford D.G."/>
            <person name="Fast N.M."/>
            <person name="Green B.R."/>
            <person name="Grisdale C.J."/>
            <person name="Hempel F."/>
            <person name="Henrissat B."/>
            <person name="Hoppner M.P."/>
            <person name="Ishida K."/>
            <person name="Kim E."/>
            <person name="Koreny L."/>
            <person name="Kroth P.G."/>
            <person name="Liu Y."/>
            <person name="Malik S.B."/>
            <person name="Maier U.G."/>
            <person name="McRose D."/>
            <person name="Mock T."/>
            <person name="Neilson J.A."/>
            <person name="Onodera N.T."/>
            <person name="Poole A.M."/>
            <person name="Pritham E.J."/>
            <person name="Richards T.A."/>
            <person name="Rocap G."/>
            <person name="Roy S.W."/>
            <person name="Sarai C."/>
            <person name="Schaack S."/>
            <person name="Shirato S."/>
            <person name="Slamovits C.H."/>
            <person name="Spencer D.F."/>
            <person name="Suzuki S."/>
            <person name="Worden A.Z."/>
            <person name="Zauner S."/>
            <person name="Barry K."/>
            <person name="Bell C."/>
            <person name="Bharti A.K."/>
            <person name="Crow J.A."/>
            <person name="Grimwood J."/>
            <person name="Kramer R."/>
            <person name="Lindquist E."/>
            <person name="Lucas S."/>
            <person name="Salamov A."/>
            <person name="McFadden G.I."/>
            <person name="Lane C.E."/>
            <person name="Keeling P.J."/>
            <person name="Gray M.W."/>
            <person name="Grigoriev I.V."/>
            <person name="Archibald J.M."/>
        </authorList>
    </citation>
    <scope>NUCLEOTIDE SEQUENCE</scope>
    <source>
        <strain evidence="2 4">CCMP2712</strain>
    </source>
</reference>
<evidence type="ECO:0000313" key="2">
    <source>
        <dbReference type="EMBL" id="EKX55134.1"/>
    </source>
</evidence>
<feature type="non-terminal residue" evidence="2">
    <location>
        <position position="1"/>
    </location>
</feature>
<evidence type="ECO:0000256" key="1">
    <source>
        <dbReference type="SAM" id="MobiDB-lite"/>
    </source>
</evidence>
<dbReference type="RefSeq" id="XP_005842114.1">
    <property type="nucleotide sequence ID" value="XM_005842057.1"/>
</dbReference>
<proteinExistence type="predicted"/>
<feature type="region of interest" description="Disordered" evidence="1">
    <location>
        <begin position="127"/>
        <end position="194"/>
    </location>
</feature>
<gene>
    <name evidence="2" type="ORF">GUITHDRAFT_149709</name>
</gene>
<name>L1K3E6_GUITC</name>
<dbReference type="EMBL" id="JH992965">
    <property type="protein sequence ID" value="EKX55134.1"/>
    <property type="molecule type" value="Genomic_DNA"/>
</dbReference>
<dbReference type="HOGENOM" id="CLU_1192543_0_0_1"/>
<protein>
    <recommendedName>
        <fullName evidence="5">SAP domain-containing protein</fullName>
    </recommendedName>
</protein>
<dbReference type="Proteomes" id="UP000011087">
    <property type="component" value="Unassembled WGS sequence"/>
</dbReference>
<dbReference type="PaxDb" id="55529-EKX55134"/>
<feature type="region of interest" description="Disordered" evidence="1">
    <location>
        <begin position="214"/>
        <end position="233"/>
    </location>
</feature>
<evidence type="ECO:0000313" key="3">
    <source>
        <dbReference type="EnsemblProtists" id="EKX55134"/>
    </source>
</evidence>
<keyword evidence="4" id="KW-1185">Reference proteome</keyword>
<organism evidence="2">
    <name type="scientific">Guillardia theta (strain CCMP2712)</name>
    <name type="common">Cryptophyte</name>
    <dbReference type="NCBI Taxonomy" id="905079"/>
    <lineage>
        <taxon>Eukaryota</taxon>
        <taxon>Cryptophyceae</taxon>
        <taxon>Pyrenomonadales</taxon>
        <taxon>Geminigeraceae</taxon>
        <taxon>Guillardia</taxon>
    </lineage>
</organism>
<reference evidence="3" key="3">
    <citation type="submission" date="2016-03" db="UniProtKB">
        <authorList>
            <consortium name="EnsemblProtists"/>
        </authorList>
    </citation>
    <scope>IDENTIFICATION</scope>
</reference>
<dbReference type="EnsemblProtists" id="EKX55134">
    <property type="protein sequence ID" value="EKX55134"/>
    <property type="gene ID" value="GUITHDRAFT_149709"/>
</dbReference>
<evidence type="ECO:0008006" key="5">
    <source>
        <dbReference type="Google" id="ProtNLM"/>
    </source>
</evidence>
<feature type="compositionally biased region" description="Polar residues" evidence="1">
    <location>
        <begin position="222"/>
        <end position="233"/>
    </location>
</feature>
<evidence type="ECO:0000313" key="4">
    <source>
        <dbReference type="Proteomes" id="UP000011087"/>
    </source>
</evidence>
<dbReference type="AlphaFoldDB" id="L1K3E6"/>
<sequence>MGDSSLFPEVVNQDFLDGLIHKKRKELQQMAKAFGIKANQTNENIVAQLRSELALQIHKDPTQEMTLEEVRKEETQKDAVESYLQFQSRSDLQLLSKKHGIKASRKTKDIISELVNHEGARKEILALQSQEQDDSSPSRDVISNGRKFSPKLRSPGNQTPVKDSPDGKEHSPNSLSKKFGTIKSPKNTPKNDINQEEALALSSCHEFCLAQDEGGKMKWDLPNNNSRNSPTTL</sequence>
<dbReference type="KEGG" id="gtt:GUITHDRAFT_149709"/>
<accession>L1K3E6</accession>
<reference evidence="4" key="2">
    <citation type="submission" date="2012-11" db="EMBL/GenBank/DDBJ databases">
        <authorList>
            <person name="Kuo A."/>
            <person name="Curtis B.A."/>
            <person name="Tanifuji G."/>
            <person name="Burki F."/>
            <person name="Gruber A."/>
            <person name="Irimia M."/>
            <person name="Maruyama S."/>
            <person name="Arias M.C."/>
            <person name="Ball S.G."/>
            <person name="Gile G.H."/>
            <person name="Hirakawa Y."/>
            <person name="Hopkins J.F."/>
            <person name="Rensing S.A."/>
            <person name="Schmutz J."/>
            <person name="Symeonidi A."/>
            <person name="Elias M."/>
            <person name="Eveleigh R.J."/>
            <person name="Herman E.K."/>
            <person name="Klute M.J."/>
            <person name="Nakayama T."/>
            <person name="Obornik M."/>
            <person name="Reyes-Prieto A."/>
            <person name="Armbrust E.V."/>
            <person name="Aves S.J."/>
            <person name="Beiko R.G."/>
            <person name="Coutinho P."/>
            <person name="Dacks J.B."/>
            <person name="Durnford D.G."/>
            <person name="Fast N.M."/>
            <person name="Green B.R."/>
            <person name="Grisdale C."/>
            <person name="Hempe F."/>
            <person name="Henrissat B."/>
            <person name="Hoppner M.P."/>
            <person name="Ishida K.-I."/>
            <person name="Kim E."/>
            <person name="Koreny L."/>
            <person name="Kroth P.G."/>
            <person name="Liu Y."/>
            <person name="Malik S.-B."/>
            <person name="Maier U.G."/>
            <person name="McRose D."/>
            <person name="Mock T."/>
            <person name="Neilson J.A."/>
            <person name="Onodera N.T."/>
            <person name="Poole A.M."/>
            <person name="Pritham E.J."/>
            <person name="Richards T.A."/>
            <person name="Rocap G."/>
            <person name="Roy S.W."/>
            <person name="Sarai C."/>
            <person name="Schaack S."/>
            <person name="Shirato S."/>
            <person name="Slamovits C.H."/>
            <person name="Spencer D.F."/>
            <person name="Suzuki S."/>
            <person name="Worden A.Z."/>
            <person name="Zauner S."/>
            <person name="Barry K."/>
            <person name="Bell C."/>
            <person name="Bharti A.K."/>
            <person name="Crow J.A."/>
            <person name="Grimwood J."/>
            <person name="Kramer R."/>
            <person name="Lindquist E."/>
            <person name="Lucas S."/>
            <person name="Salamov A."/>
            <person name="McFadden G.I."/>
            <person name="Lane C.E."/>
            <person name="Keeling P.J."/>
            <person name="Gray M.W."/>
            <person name="Grigoriev I.V."/>
            <person name="Archibald J.M."/>
        </authorList>
    </citation>
    <scope>NUCLEOTIDE SEQUENCE</scope>
    <source>
        <strain evidence="4">CCMP2712</strain>
    </source>
</reference>
<dbReference type="GeneID" id="17311830"/>